<dbReference type="PANTHER" id="PTHR37825">
    <property type="entry name" value="TRNA(MET) CYTIDINE ACETATE LIGASE"/>
    <property type="match status" value="1"/>
</dbReference>
<dbReference type="AlphaFoldDB" id="A0A858U7E0"/>
<dbReference type="Pfam" id="PF05636">
    <property type="entry name" value="HIGH_NTase1"/>
    <property type="match status" value="1"/>
</dbReference>
<dbReference type="EMBL" id="CP051480">
    <property type="protein sequence ID" value="QJG66698.1"/>
    <property type="molecule type" value="Genomic_DNA"/>
</dbReference>
<protein>
    <submittedName>
        <fullName evidence="1">Nucleotidyltransferase</fullName>
    </submittedName>
</protein>
<dbReference type="GO" id="GO:0016740">
    <property type="term" value="F:transferase activity"/>
    <property type="evidence" value="ECO:0007669"/>
    <property type="project" value="UniProtKB-KW"/>
</dbReference>
<dbReference type="NCBIfam" id="NF010192">
    <property type="entry name" value="PRK13671.1"/>
    <property type="match status" value="1"/>
</dbReference>
<keyword evidence="1" id="KW-0808">Transferase</keyword>
<evidence type="ECO:0000313" key="2">
    <source>
        <dbReference type="Proteomes" id="UP000501728"/>
    </source>
</evidence>
<dbReference type="InterPro" id="IPR014729">
    <property type="entry name" value="Rossmann-like_a/b/a_fold"/>
</dbReference>
<gene>
    <name evidence="1" type="ORF">HGG64_01580</name>
</gene>
<keyword evidence="2" id="KW-1185">Reference proteome</keyword>
<name>A0A858U7E0_9MOLU</name>
<dbReference type="Proteomes" id="UP000501728">
    <property type="component" value="Chromosome"/>
</dbReference>
<sequence length="324" mass="37183">MRENDENYHRDYSDFRECLIDKKLKIGLVAEFNPFHNGHAYLMRKIKELYPNSEIIVALSSDFVQRGEMACAPFSKRAEIAKEYGASKVVPLDFLTSTQAAHIFAKGSIDILLAENIDLLVFGASDSGDINKYISAANWLNNESEKYNSQVRSYLKQGKSYVASTYQAMIDIFGDEDLIPKDILGFEYVKYIINNNLPIKLNCIKRTAKHSSLEVNEQYASATLLREMLSRGEDISKYSPMKVDLPIQSISSRYEEFKEIIMQTPAEQLANIMLVSEGMENLFKKNVMIAKDYDDFISLCSSRRYTKSRIKRVFLYILLEIKKV</sequence>
<reference evidence="1 2" key="1">
    <citation type="submission" date="2020-04" db="EMBL/GenBank/DDBJ databases">
        <title>Novel Mycoplasma species detected in Phocoena phocoena (harbor porpoise) from the USA.</title>
        <authorList>
            <person name="Volokhov D.V."/>
        </authorList>
    </citation>
    <scope>NUCLEOTIDE SEQUENCE [LARGE SCALE GENOMIC DNA]</scope>
    <source>
        <strain evidence="1 2">C264-NAS</strain>
    </source>
</reference>
<dbReference type="Gene3D" id="3.40.50.620">
    <property type="entry name" value="HUPs"/>
    <property type="match status" value="1"/>
</dbReference>
<evidence type="ECO:0000313" key="1">
    <source>
        <dbReference type="EMBL" id="QJG66698.1"/>
    </source>
</evidence>
<organism evidence="1 2">
    <name type="scientific">Mycoplasma phocoeninasale</name>
    <dbReference type="NCBI Taxonomy" id="2726117"/>
    <lineage>
        <taxon>Bacteria</taxon>
        <taxon>Bacillati</taxon>
        <taxon>Mycoplasmatota</taxon>
        <taxon>Mollicutes</taxon>
        <taxon>Mycoplasmataceae</taxon>
        <taxon>Mycoplasma</taxon>
    </lineage>
</organism>
<dbReference type="KEGG" id="mphn:HGG64_01580"/>
<dbReference type="PANTHER" id="PTHR37825:SF1">
    <property type="entry name" value="TRNA(MET) CYTIDINE ACETATE LIGASE"/>
    <property type="match status" value="1"/>
</dbReference>
<accession>A0A858U7E0</accession>
<proteinExistence type="predicted"/>
<dbReference type="SUPFAM" id="SSF52374">
    <property type="entry name" value="Nucleotidylyl transferase"/>
    <property type="match status" value="1"/>
</dbReference>
<dbReference type="InterPro" id="IPR008513">
    <property type="entry name" value="tRNA(Met)_cyd_acetate_ligase"/>
</dbReference>